<name>A0A6V7IRV7_9HYME</name>
<evidence type="ECO:0000313" key="6">
    <source>
        <dbReference type="EMBL" id="CAD1542287.1"/>
    </source>
</evidence>
<dbReference type="SMART" id="SM00365">
    <property type="entry name" value="LRR_SD22"/>
    <property type="match status" value="7"/>
</dbReference>
<keyword evidence="2 5" id="KW-0732">Signal</keyword>
<evidence type="ECO:0000256" key="1">
    <source>
        <dbReference type="ARBA" id="ARBA00022614"/>
    </source>
</evidence>
<dbReference type="GO" id="GO:0031012">
    <property type="term" value="C:extracellular matrix"/>
    <property type="evidence" value="ECO:0007669"/>
    <property type="project" value="TreeGrafter"/>
</dbReference>
<dbReference type="SMART" id="SM00369">
    <property type="entry name" value="LRR_TYP"/>
    <property type="match status" value="10"/>
</dbReference>
<organism evidence="6">
    <name type="scientific">Bracon brevicornis</name>
    <dbReference type="NCBI Taxonomy" id="1563983"/>
    <lineage>
        <taxon>Eukaryota</taxon>
        <taxon>Metazoa</taxon>
        <taxon>Ecdysozoa</taxon>
        <taxon>Arthropoda</taxon>
        <taxon>Hexapoda</taxon>
        <taxon>Insecta</taxon>
        <taxon>Pterygota</taxon>
        <taxon>Neoptera</taxon>
        <taxon>Endopterygota</taxon>
        <taxon>Hymenoptera</taxon>
        <taxon>Apocrita</taxon>
        <taxon>Ichneumonoidea</taxon>
        <taxon>Braconidae</taxon>
        <taxon>Braconinae</taxon>
        <taxon>Bracon</taxon>
    </lineage>
</organism>
<dbReference type="Gene3D" id="3.80.10.10">
    <property type="entry name" value="Ribonuclease Inhibitor"/>
    <property type="match status" value="3"/>
</dbReference>
<proteinExistence type="predicted"/>
<sequence length="412" mass="46926">MMNIKIFTIVLIILPLTIGDRFNCFSLSAFNICGRFDELTYVNQTQEAKSLELRLGGFSSISPNAFQDLTITELSLIFSNQLFEPRSVQLQQESFQGLTRLRELNIEFGLFSVKPSPFKYLKSLTRLVLYNCALEEVPQEVLTDFARLSEVVLDRNKISNITVQSFSGTNVYIKKISLASNAIESIEPRSFSTLQYLKILSLSDNQLTDVLPGIFDGLDGLEHLELNRNKITVLHKDSFKGLYQLKALNLEFNQIREIEFGAFSNLNLHYLNLGVNLIRNLPVGLLDDLKRLQKLDLQFNKFTVVPRNIFGKLKRMDQLYLESNEIERIESYAFANLNLTILELRNNKLKTLEADAFNGLNVTSLGLSNNGINDIEPLAFRNLTARTILLYGNNVNQVDVSNWNVTEFVTTK</sequence>
<evidence type="ECO:0000256" key="5">
    <source>
        <dbReference type="SAM" id="SignalP"/>
    </source>
</evidence>
<feature type="chain" id="PRO_5028391320" description="LRRCT domain-containing protein" evidence="5">
    <location>
        <begin position="20"/>
        <end position="412"/>
    </location>
</feature>
<dbReference type="Pfam" id="PF13855">
    <property type="entry name" value="LRR_8"/>
    <property type="match status" value="2"/>
</dbReference>
<dbReference type="Pfam" id="PF00560">
    <property type="entry name" value="LRR_1"/>
    <property type="match status" value="1"/>
</dbReference>
<gene>
    <name evidence="6" type="ORF">BBRV_LOCUS32414</name>
</gene>
<dbReference type="InterPro" id="IPR032675">
    <property type="entry name" value="LRR_dom_sf"/>
</dbReference>
<feature type="signal peptide" evidence="5">
    <location>
        <begin position="1"/>
        <end position="19"/>
    </location>
</feature>
<evidence type="ECO:0000256" key="4">
    <source>
        <dbReference type="ARBA" id="ARBA00023180"/>
    </source>
</evidence>
<dbReference type="InterPro" id="IPR003591">
    <property type="entry name" value="Leu-rich_rpt_typical-subtyp"/>
</dbReference>
<protein>
    <recommendedName>
        <fullName evidence="7">LRRCT domain-containing protein</fullName>
    </recommendedName>
</protein>
<dbReference type="EMBL" id="CADCXW020000009">
    <property type="protein sequence ID" value="CAD1542287.1"/>
    <property type="molecule type" value="Genomic_DNA"/>
</dbReference>
<dbReference type="PANTHER" id="PTHR24373:SF370">
    <property type="entry name" value="FISH-LIPS, ISOFORM E"/>
    <property type="match status" value="1"/>
</dbReference>
<evidence type="ECO:0008006" key="7">
    <source>
        <dbReference type="Google" id="ProtNLM"/>
    </source>
</evidence>
<dbReference type="AlphaFoldDB" id="A0A6V7IRV7"/>
<keyword evidence="3" id="KW-0677">Repeat</keyword>
<reference evidence="6" key="1">
    <citation type="submission" date="2020-07" db="EMBL/GenBank/DDBJ databases">
        <authorList>
            <person name="Ferguson B K."/>
        </authorList>
    </citation>
    <scope>NUCLEOTIDE SEQUENCE</scope>
    <source>
        <strain evidence="6">L06</strain>
    </source>
</reference>
<dbReference type="PROSITE" id="PS51450">
    <property type="entry name" value="LRR"/>
    <property type="match status" value="3"/>
</dbReference>
<dbReference type="PANTHER" id="PTHR24373">
    <property type="entry name" value="SLIT RELATED LEUCINE-RICH REPEAT NEURONAL PROTEIN"/>
    <property type="match status" value="1"/>
</dbReference>
<evidence type="ECO:0000256" key="2">
    <source>
        <dbReference type="ARBA" id="ARBA00022729"/>
    </source>
</evidence>
<keyword evidence="1" id="KW-0433">Leucine-rich repeat</keyword>
<accession>A0A6V7IRV7</accession>
<dbReference type="FunFam" id="3.80.10.10:FF:000770">
    <property type="entry name" value="Uncharacterized protein"/>
    <property type="match status" value="1"/>
</dbReference>
<dbReference type="GO" id="GO:0005615">
    <property type="term" value="C:extracellular space"/>
    <property type="evidence" value="ECO:0007669"/>
    <property type="project" value="TreeGrafter"/>
</dbReference>
<keyword evidence="4" id="KW-0325">Glycoprotein</keyword>
<evidence type="ECO:0000256" key="3">
    <source>
        <dbReference type="ARBA" id="ARBA00022737"/>
    </source>
</evidence>
<dbReference type="SUPFAM" id="SSF52058">
    <property type="entry name" value="L domain-like"/>
    <property type="match status" value="2"/>
</dbReference>
<dbReference type="InterPro" id="IPR001611">
    <property type="entry name" value="Leu-rich_rpt"/>
</dbReference>
<dbReference type="InterPro" id="IPR050328">
    <property type="entry name" value="Dev_Immune_Receptor"/>
</dbReference>